<evidence type="ECO:0000313" key="1">
    <source>
        <dbReference type="EMBL" id="PJZ84255.1"/>
    </source>
</evidence>
<evidence type="ECO:0000313" key="2">
    <source>
        <dbReference type="Proteomes" id="UP000232145"/>
    </source>
</evidence>
<dbReference type="OrthoDB" id="341391at2"/>
<keyword evidence="2" id="KW-1185">Reference proteome</keyword>
<name>A0A2N0AIX2_9LEPT</name>
<dbReference type="Proteomes" id="UP000232145">
    <property type="component" value="Unassembled WGS sequence"/>
</dbReference>
<dbReference type="AlphaFoldDB" id="A0A2N0AIX2"/>
<protein>
    <submittedName>
        <fullName evidence="1">Uncharacterized protein</fullName>
    </submittedName>
</protein>
<gene>
    <name evidence="1" type="ORF">CH364_13100</name>
</gene>
<sequence length="336" mass="36926">MLIEKKIFGSSFHTKIIKSKKRLFEITILSLCLLITLSLISCTKEDKKADQTNTIGLLGLPTENQLSSNSEGNNSGGVLPPIPPVVGQPAPPGQPLNAPILNNPHTHLEDTPVTEDASGFYGKISIDQISFQQPVHNQTTITAYIGKRNMKLEPDGTVINAANFKTLVPINPNGGAFWFNFKFPADQKQKLILVARNEFGISSKEIDFSHNRNCIGAPLVPIVIGNCDPHCFEISNNAGQLEFKSKLKHEEITYLEFEIYGMSPKTGGPLLVPNAFSYIWDDPAHPPLQPGVTTIATSLNQEGKDNICLEIQSNIMMEDGNGTFSADFFHSRVRLE</sequence>
<dbReference type="RefSeq" id="WP_100744471.1">
    <property type="nucleotide sequence ID" value="NZ_NPDW01000002.1"/>
</dbReference>
<accession>A0A2N0AIX2</accession>
<reference evidence="1 2" key="1">
    <citation type="submission" date="2017-07" db="EMBL/GenBank/DDBJ databases">
        <title>Leptospira spp. isolated from tropical soils.</title>
        <authorList>
            <person name="Thibeaux R."/>
            <person name="Iraola G."/>
            <person name="Ferres I."/>
            <person name="Bierque E."/>
            <person name="Girault D."/>
            <person name="Soupe-Gilbert M.-E."/>
            <person name="Picardeau M."/>
            <person name="Goarant C."/>
        </authorList>
    </citation>
    <scope>NUCLEOTIDE SEQUENCE [LARGE SCALE GENOMIC DNA]</scope>
    <source>
        <strain evidence="1 2">FH2-B-A1</strain>
    </source>
</reference>
<proteinExistence type="predicted"/>
<comment type="caution">
    <text evidence="1">The sequence shown here is derived from an EMBL/GenBank/DDBJ whole genome shotgun (WGS) entry which is preliminary data.</text>
</comment>
<organism evidence="1 2">
    <name type="scientific">Leptospira harrisiae</name>
    <dbReference type="NCBI Taxonomy" id="2023189"/>
    <lineage>
        <taxon>Bacteria</taxon>
        <taxon>Pseudomonadati</taxon>
        <taxon>Spirochaetota</taxon>
        <taxon>Spirochaetia</taxon>
        <taxon>Leptospirales</taxon>
        <taxon>Leptospiraceae</taxon>
        <taxon>Leptospira</taxon>
    </lineage>
</organism>
<dbReference type="EMBL" id="NPDX01000003">
    <property type="protein sequence ID" value="PJZ84255.1"/>
    <property type="molecule type" value="Genomic_DNA"/>
</dbReference>